<dbReference type="InterPro" id="IPR014756">
    <property type="entry name" value="Ig_E-set"/>
</dbReference>
<comment type="caution">
    <text evidence="2">The sequence shown here is derived from an EMBL/GenBank/DDBJ whole genome shotgun (WGS) entry which is preliminary data.</text>
</comment>
<dbReference type="InterPro" id="IPR032640">
    <property type="entry name" value="AMPK1_CBM"/>
</dbReference>
<dbReference type="SUPFAM" id="SSF81296">
    <property type="entry name" value="E set domains"/>
    <property type="match status" value="1"/>
</dbReference>
<keyword evidence="3" id="KW-1185">Reference proteome</keyword>
<evidence type="ECO:0000259" key="1">
    <source>
        <dbReference type="Pfam" id="PF16561"/>
    </source>
</evidence>
<protein>
    <recommendedName>
        <fullName evidence="1">AMP-activated protein kinase glycogen-binding domain-containing protein</fullName>
    </recommendedName>
</protein>
<dbReference type="AlphaFoldDB" id="A0AAP0FU02"/>
<evidence type="ECO:0000313" key="2">
    <source>
        <dbReference type="EMBL" id="KAK8914613.1"/>
    </source>
</evidence>
<dbReference type="Proteomes" id="UP001418222">
    <property type="component" value="Unassembled WGS sequence"/>
</dbReference>
<feature type="domain" description="AMP-activated protein kinase glycogen-binding" evidence="1">
    <location>
        <begin position="222"/>
        <end position="289"/>
    </location>
</feature>
<dbReference type="PANTHER" id="PTHR47342:SF1">
    <property type="entry name" value="PROTEIN PTST, CHLOROPLASTIC"/>
    <property type="match status" value="1"/>
</dbReference>
<dbReference type="Pfam" id="PF16561">
    <property type="entry name" value="AMPK1_CBM"/>
    <property type="match status" value="1"/>
</dbReference>
<dbReference type="PANTHER" id="PTHR47342">
    <property type="entry name" value="PROTEIN PTST, CHLOROPLASTIC"/>
    <property type="match status" value="1"/>
</dbReference>
<dbReference type="InterPro" id="IPR013783">
    <property type="entry name" value="Ig-like_fold"/>
</dbReference>
<accession>A0AAP0FU02</accession>
<dbReference type="CDD" id="cd02859">
    <property type="entry name" value="E_set_AMPKbeta_like_N"/>
    <property type="match status" value="1"/>
</dbReference>
<dbReference type="Gene3D" id="2.60.40.10">
    <property type="entry name" value="Immunoglobulins"/>
    <property type="match status" value="1"/>
</dbReference>
<proteinExistence type="predicted"/>
<name>A0AAP0FU02_9ASPA</name>
<evidence type="ECO:0000313" key="3">
    <source>
        <dbReference type="Proteomes" id="UP001418222"/>
    </source>
</evidence>
<dbReference type="EMBL" id="JBBWWQ010000021">
    <property type="protein sequence ID" value="KAK8914613.1"/>
    <property type="molecule type" value="Genomic_DNA"/>
</dbReference>
<reference evidence="2 3" key="1">
    <citation type="journal article" date="2022" name="Nat. Plants">
        <title>Genomes of leafy and leafless Platanthera orchids illuminate the evolution of mycoheterotrophy.</title>
        <authorList>
            <person name="Li M.H."/>
            <person name="Liu K.W."/>
            <person name="Li Z."/>
            <person name="Lu H.C."/>
            <person name="Ye Q.L."/>
            <person name="Zhang D."/>
            <person name="Wang J.Y."/>
            <person name="Li Y.F."/>
            <person name="Zhong Z.M."/>
            <person name="Liu X."/>
            <person name="Yu X."/>
            <person name="Liu D.K."/>
            <person name="Tu X.D."/>
            <person name="Liu B."/>
            <person name="Hao Y."/>
            <person name="Liao X.Y."/>
            <person name="Jiang Y.T."/>
            <person name="Sun W.H."/>
            <person name="Chen J."/>
            <person name="Chen Y.Q."/>
            <person name="Ai Y."/>
            <person name="Zhai J.W."/>
            <person name="Wu S.S."/>
            <person name="Zhou Z."/>
            <person name="Hsiao Y.Y."/>
            <person name="Wu W.L."/>
            <person name="Chen Y.Y."/>
            <person name="Lin Y.F."/>
            <person name="Hsu J.L."/>
            <person name="Li C.Y."/>
            <person name="Wang Z.W."/>
            <person name="Zhao X."/>
            <person name="Zhong W.Y."/>
            <person name="Ma X.K."/>
            <person name="Ma L."/>
            <person name="Huang J."/>
            <person name="Chen G.Z."/>
            <person name="Huang M.Z."/>
            <person name="Huang L."/>
            <person name="Peng D.H."/>
            <person name="Luo Y.B."/>
            <person name="Zou S.Q."/>
            <person name="Chen S.P."/>
            <person name="Lan S."/>
            <person name="Tsai W.C."/>
            <person name="Van de Peer Y."/>
            <person name="Liu Z.J."/>
        </authorList>
    </citation>
    <scope>NUCLEOTIDE SEQUENCE [LARGE SCALE GENOMIC DNA]</scope>
    <source>
        <strain evidence="2">Lor287</strain>
    </source>
</reference>
<sequence>MRLNRYSRMLEVECYCILPKSLVPSRLWLGQQNLGLLNKFPPNFPQNNRYTSIICSISHRPSWKSTTSSFRTPVSLNCVPSLLSEGDQGSNDDVVSEVETENVLPPKLGTDELKSMLLDLDRSRLLRKLSEANQYNRFLKRQLQIKDDALFSLINELSVLEFESKALVTIVKEVASTGMQLDSRNIDGKCLQSHLLSRLQALHERVKERILNAGSQKFEEITLLWVGMAESVRVMGSFDGWSQGEEMSGEYSGDYAKFSATLKLRPGRYELKFLVDGEWLLSPELPSIGEGLLKNNLLIVE</sequence>
<dbReference type="GO" id="GO:0009507">
    <property type="term" value="C:chloroplast"/>
    <property type="evidence" value="ECO:0007669"/>
    <property type="project" value="UniProtKB-ARBA"/>
</dbReference>
<gene>
    <name evidence="2" type="ORF">KSP39_PZI024262</name>
</gene>
<organism evidence="2 3">
    <name type="scientific">Platanthera zijinensis</name>
    <dbReference type="NCBI Taxonomy" id="2320716"/>
    <lineage>
        <taxon>Eukaryota</taxon>
        <taxon>Viridiplantae</taxon>
        <taxon>Streptophyta</taxon>
        <taxon>Embryophyta</taxon>
        <taxon>Tracheophyta</taxon>
        <taxon>Spermatophyta</taxon>
        <taxon>Magnoliopsida</taxon>
        <taxon>Liliopsida</taxon>
        <taxon>Asparagales</taxon>
        <taxon>Orchidaceae</taxon>
        <taxon>Orchidoideae</taxon>
        <taxon>Orchideae</taxon>
        <taxon>Orchidinae</taxon>
        <taxon>Platanthera</taxon>
    </lineage>
</organism>